<reference evidence="3" key="1">
    <citation type="submission" date="2023-07" db="EMBL/GenBank/DDBJ databases">
        <title>30 novel species of actinomycetes from the DSMZ collection.</title>
        <authorList>
            <person name="Nouioui I."/>
        </authorList>
    </citation>
    <scope>NUCLEOTIDE SEQUENCE [LARGE SCALE GENOMIC DNA]</scope>
    <source>
        <strain evidence="3">DSM 44938</strain>
    </source>
</reference>
<keyword evidence="3" id="KW-1185">Reference proteome</keyword>
<dbReference type="Proteomes" id="UP001183246">
    <property type="component" value="Unassembled WGS sequence"/>
</dbReference>
<protein>
    <submittedName>
        <fullName evidence="2">Uncharacterized protein</fullName>
    </submittedName>
</protein>
<keyword evidence="1" id="KW-0812">Transmembrane</keyword>
<gene>
    <name evidence="2" type="ORF">RM590_13700</name>
</gene>
<dbReference type="EMBL" id="JAVREL010000006">
    <property type="protein sequence ID" value="MDT0343657.1"/>
    <property type="molecule type" value="Genomic_DNA"/>
</dbReference>
<evidence type="ECO:0000313" key="2">
    <source>
        <dbReference type="EMBL" id="MDT0343657.1"/>
    </source>
</evidence>
<dbReference type="RefSeq" id="WP_311704793.1">
    <property type="nucleotide sequence ID" value="NZ_JAVREL010000006.1"/>
</dbReference>
<evidence type="ECO:0000313" key="3">
    <source>
        <dbReference type="Proteomes" id="UP001183246"/>
    </source>
</evidence>
<name>A0ABU2MPV4_9ACTN</name>
<sequence length="115" mass="12281">MQPLFTRFGYVVMMPTVFLPCRLTARVARGRPGWGPVRVEVIGFGALFCGPRAMARRTALAGGTPHPFRGLPGAAGGQRSVLRLLAGNGFVNALLLLWMLSMIALSAHGDWFGAA</sequence>
<evidence type="ECO:0000256" key="1">
    <source>
        <dbReference type="SAM" id="Phobius"/>
    </source>
</evidence>
<accession>A0ABU2MPV4</accession>
<keyword evidence="1" id="KW-1133">Transmembrane helix</keyword>
<feature type="transmembrane region" description="Helical" evidence="1">
    <location>
        <begin position="89"/>
        <end position="109"/>
    </location>
</feature>
<organism evidence="2 3">
    <name type="scientific">Streptomyces litchfieldiae</name>
    <dbReference type="NCBI Taxonomy" id="3075543"/>
    <lineage>
        <taxon>Bacteria</taxon>
        <taxon>Bacillati</taxon>
        <taxon>Actinomycetota</taxon>
        <taxon>Actinomycetes</taxon>
        <taxon>Kitasatosporales</taxon>
        <taxon>Streptomycetaceae</taxon>
        <taxon>Streptomyces</taxon>
    </lineage>
</organism>
<comment type="caution">
    <text evidence="2">The sequence shown here is derived from an EMBL/GenBank/DDBJ whole genome shotgun (WGS) entry which is preliminary data.</text>
</comment>
<proteinExistence type="predicted"/>
<keyword evidence="1" id="KW-0472">Membrane</keyword>